<feature type="domain" description="Response regulatory" evidence="11">
    <location>
        <begin position="892"/>
        <end position="1006"/>
    </location>
</feature>
<evidence type="ECO:0000256" key="3">
    <source>
        <dbReference type="ARBA" id="ARBA00022553"/>
    </source>
</evidence>
<keyword evidence="6" id="KW-0902">Two-component regulatory system</keyword>
<keyword evidence="9" id="KW-1133">Transmembrane helix</keyword>
<evidence type="ECO:0000256" key="6">
    <source>
        <dbReference type="ARBA" id="ARBA00023012"/>
    </source>
</evidence>
<keyword evidence="4" id="KW-0808">Transferase</keyword>
<dbReference type="PRINTS" id="PR00344">
    <property type="entry name" value="BCTRLSENSOR"/>
</dbReference>
<gene>
    <name evidence="14" type="ORF">HNQ77_000708</name>
</gene>
<evidence type="ECO:0000256" key="9">
    <source>
        <dbReference type="SAM" id="Phobius"/>
    </source>
</evidence>
<feature type="domain" description="PAS" evidence="12">
    <location>
        <begin position="81"/>
        <end position="145"/>
    </location>
</feature>
<dbReference type="EMBL" id="JACHEK010000001">
    <property type="protein sequence ID" value="MBB6142770.1"/>
    <property type="molecule type" value="Genomic_DNA"/>
</dbReference>
<dbReference type="EC" id="2.7.13.3" evidence="2"/>
<comment type="caution">
    <text evidence="8">Lacks conserved residue(s) required for the propagation of feature annotation.</text>
</comment>
<dbReference type="RefSeq" id="WP_156185772.1">
    <property type="nucleotide sequence ID" value="NZ_JACHEK010000001.1"/>
</dbReference>
<dbReference type="FunFam" id="1.10.287.130:FF:000001">
    <property type="entry name" value="Two-component sensor histidine kinase"/>
    <property type="match status" value="1"/>
</dbReference>
<dbReference type="AlphaFoldDB" id="A0A841JNP7"/>
<feature type="domain" description="PAS" evidence="12">
    <location>
        <begin position="232"/>
        <end position="272"/>
    </location>
</feature>
<dbReference type="PROSITE" id="PS50112">
    <property type="entry name" value="PAS"/>
    <property type="match status" value="3"/>
</dbReference>
<evidence type="ECO:0000313" key="14">
    <source>
        <dbReference type="EMBL" id="MBB6142770.1"/>
    </source>
</evidence>
<dbReference type="GO" id="GO:0000155">
    <property type="term" value="F:phosphorelay sensor kinase activity"/>
    <property type="evidence" value="ECO:0007669"/>
    <property type="project" value="InterPro"/>
</dbReference>
<evidence type="ECO:0000259" key="12">
    <source>
        <dbReference type="PROSITE" id="PS50112"/>
    </source>
</evidence>
<dbReference type="CDD" id="cd00156">
    <property type="entry name" value="REC"/>
    <property type="match status" value="1"/>
</dbReference>
<dbReference type="PROSITE" id="PS50113">
    <property type="entry name" value="PAC"/>
    <property type="match status" value="1"/>
</dbReference>
<feature type="transmembrane region" description="Helical" evidence="9">
    <location>
        <begin position="12"/>
        <end position="31"/>
    </location>
</feature>
<dbReference type="InterPro" id="IPR003661">
    <property type="entry name" value="HisK_dim/P_dom"/>
</dbReference>
<dbReference type="Gene3D" id="3.30.450.40">
    <property type="match status" value="1"/>
</dbReference>
<evidence type="ECO:0000259" key="10">
    <source>
        <dbReference type="PROSITE" id="PS50109"/>
    </source>
</evidence>
<protein>
    <recommendedName>
        <fullName evidence="2">histidine kinase</fullName>
        <ecNumber evidence="2">2.7.13.3</ecNumber>
    </recommendedName>
</protein>
<dbReference type="CDD" id="cd00082">
    <property type="entry name" value="HisKA"/>
    <property type="match status" value="1"/>
</dbReference>
<evidence type="ECO:0000256" key="5">
    <source>
        <dbReference type="ARBA" id="ARBA00022777"/>
    </source>
</evidence>
<dbReference type="SMART" id="SM00091">
    <property type="entry name" value="PAS"/>
    <property type="match status" value="3"/>
</dbReference>
<evidence type="ECO:0000256" key="7">
    <source>
        <dbReference type="ARBA" id="ARBA00023136"/>
    </source>
</evidence>
<feature type="domain" description="PAC" evidence="13">
    <location>
        <begin position="179"/>
        <end position="231"/>
    </location>
</feature>
<dbReference type="Pfam" id="PF13426">
    <property type="entry name" value="PAS_9"/>
    <property type="match status" value="2"/>
</dbReference>
<dbReference type="SUPFAM" id="SSF55781">
    <property type="entry name" value="GAF domain-like"/>
    <property type="match status" value="1"/>
</dbReference>
<dbReference type="InterPro" id="IPR036097">
    <property type="entry name" value="HisK_dim/P_sf"/>
</dbReference>
<dbReference type="Gene3D" id="1.10.287.130">
    <property type="match status" value="1"/>
</dbReference>
<reference evidence="14 15" key="1">
    <citation type="submission" date="2020-08" db="EMBL/GenBank/DDBJ databases">
        <title>Genomic Encyclopedia of Type Strains, Phase IV (KMG-IV): sequencing the most valuable type-strain genomes for metagenomic binning, comparative biology and taxonomic classification.</title>
        <authorList>
            <person name="Goeker M."/>
        </authorList>
    </citation>
    <scope>NUCLEOTIDE SEQUENCE [LARGE SCALE GENOMIC DNA]</scope>
    <source>
        <strain evidence="14 15">DSM 103733</strain>
    </source>
</reference>
<dbReference type="Pfam" id="PF00072">
    <property type="entry name" value="Response_reg"/>
    <property type="match status" value="1"/>
</dbReference>
<comment type="catalytic activity">
    <reaction evidence="1">
        <text>ATP + protein L-histidine = ADP + protein N-phospho-L-histidine.</text>
        <dbReference type="EC" id="2.7.13.3"/>
    </reaction>
</comment>
<dbReference type="SUPFAM" id="SSF47384">
    <property type="entry name" value="Homodimeric domain of signal transducing histidine kinase"/>
    <property type="match status" value="1"/>
</dbReference>
<dbReference type="InterPro" id="IPR003594">
    <property type="entry name" value="HATPase_dom"/>
</dbReference>
<evidence type="ECO:0000259" key="13">
    <source>
        <dbReference type="PROSITE" id="PS50113"/>
    </source>
</evidence>
<feature type="domain" description="Histidine kinase" evidence="10">
    <location>
        <begin position="655"/>
        <end position="872"/>
    </location>
</feature>
<dbReference type="SUPFAM" id="SSF55874">
    <property type="entry name" value="ATPase domain of HSP90 chaperone/DNA topoisomerase II/histidine kinase"/>
    <property type="match status" value="1"/>
</dbReference>
<dbReference type="FunFam" id="3.30.565.10:FF:000006">
    <property type="entry name" value="Sensor histidine kinase WalK"/>
    <property type="match status" value="1"/>
</dbReference>
<dbReference type="Pfam" id="PF13185">
    <property type="entry name" value="GAF_2"/>
    <property type="match status" value="1"/>
</dbReference>
<dbReference type="PROSITE" id="PS50110">
    <property type="entry name" value="RESPONSE_REGULATORY"/>
    <property type="match status" value="2"/>
</dbReference>
<dbReference type="InterPro" id="IPR004358">
    <property type="entry name" value="Sig_transdc_His_kin-like_C"/>
</dbReference>
<dbReference type="InterPro" id="IPR011006">
    <property type="entry name" value="CheY-like_superfamily"/>
</dbReference>
<dbReference type="SUPFAM" id="SSF52172">
    <property type="entry name" value="CheY-like"/>
    <property type="match status" value="2"/>
</dbReference>
<keyword evidence="7 9" id="KW-0472">Membrane</keyword>
<keyword evidence="15" id="KW-1185">Reference proteome</keyword>
<dbReference type="InterPro" id="IPR005467">
    <property type="entry name" value="His_kinase_dom"/>
</dbReference>
<feature type="domain" description="PAS" evidence="12">
    <location>
        <begin position="533"/>
        <end position="578"/>
    </location>
</feature>
<dbReference type="OrthoDB" id="9812260at2"/>
<evidence type="ECO:0000259" key="11">
    <source>
        <dbReference type="PROSITE" id="PS50110"/>
    </source>
</evidence>
<dbReference type="InterPro" id="IPR001789">
    <property type="entry name" value="Sig_transdc_resp-reg_receiver"/>
</dbReference>
<dbReference type="Proteomes" id="UP000538666">
    <property type="component" value="Unassembled WGS sequence"/>
</dbReference>
<dbReference type="InterPro" id="IPR000014">
    <property type="entry name" value="PAS"/>
</dbReference>
<dbReference type="PANTHER" id="PTHR43547">
    <property type="entry name" value="TWO-COMPONENT HISTIDINE KINASE"/>
    <property type="match status" value="1"/>
</dbReference>
<evidence type="ECO:0000256" key="4">
    <source>
        <dbReference type="ARBA" id="ARBA00022679"/>
    </source>
</evidence>
<name>A0A841JNP7_9BACT</name>
<dbReference type="Pfam" id="PF02518">
    <property type="entry name" value="HATPase_c"/>
    <property type="match status" value="1"/>
</dbReference>
<evidence type="ECO:0000313" key="15">
    <source>
        <dbReference type="Proteomes" id="UP000538666"/>
    </source>
</evidence>
<dbReference type="SMART" id="SM00388">
    <property type="entry name" value="HisKA"/>
    <property type="match status" value="1"/>
</dbReference>
<dbReference type="InterPro" id="IPR029016">
    <property type="entry name" value="GAF-like_dom_sf"/>
</dbReference>
<comment type="caution">
    <text evidence="14">The sequence shown here is derived from an EMBL/GenBank/DDBJ whole genome shotgun (WGS) entry which is preliminary data.</text>
</comment>
<organism evidence="14 15">
    <name type="scientific">Silvibacterium bohemicum</name>
    <dbReference type="NCBI Taxonomy" id="1577686"/>
    <lineage>
        <taxon>Bacteria</taxon>
        <taxon>Pseudomonadati</taxon>
        <taxon>Acidobacteriota</taxon>
        <taxon>Terriglobia</taxon>
        <taxon>Terriglobales</taxon>
        <taxon>Acidobacteriaceae</taxon>
        <taxon>Silvibacterium</taxon>
    </lineage>
</organism>
<dbReference type="InterPro" id="IPR035965">
    <property type="entry name" value="PAS-like_dom_sf"/>
</dbReference>
<dbReference type="SUPFAM" id="SSF55785">
    <property type="entry name" value="PYP-like sensor domain (PAS domain)"/>
    <property type="match status" value="3"/>
</dbReference>
<feature type="modified residue" description="4-aspartylphosphate" evidence="8">
    <location>
        <position position="1063"/>
    </location>
</feature>
<dbReference type="InterPro" id="IPR003018">
    <property type="entry name" value="GAF"/>
</dbReference>
<dbReference type="PROSITE" id="PS50109">
    <property type="entry name" value="HIS_KIN"/>
    <property type="match status" value="1"/>
</dbReference>
<proteinExistence type="predicted"/>
<dbReference type="InterPro" id="IPR013656">
    <property type="entry name" value="PAS_4"/>
</dbReference>
<dbReference type="Gene3D" id="3.40.50.2300">
    <property type="match status" value="2"/>
</dbReference>
<keyword evidence="9" id="KW-0812">Transmembrane</keyword>
<evidence type="ECO:0000256" key="8">
    <source>
        <dbReference type="PROSITE-ProRule" id="PRU00169"/>
    </source>
</evidence>
<dbReference type="InterPro" id="IPR036890">
    <property type="entry name" value="HATPase_C_sf"/>
</dbReference>
<dbReference type="Pfam" id="PF08448">
    <property type="entry name" value="PAS_4"/>
    <property type="match status" value="1"/>
</dbReference>
<dbReference type="Pfam" id="PF00512">
    <property type="entry name" value="HisKA"/>
    <property type="match status" value="1"/>
</dbReference>
<keyword evidence="3 8" id="KW-0597">Phosphoprotein</keyword>
<keyword evidence="5" id="KW-0418">Kinase</keyword>
<accession>A0A841JNP7</accession>
<dbReference type="Gene3D" id="3.30.565.10">
    <property type="entry name" value="Histidine kinase-like ATPase, C-terminal domain"/>
    <property type="match status" value="1"/>
</dbReference>
<feature type="domain" description="Response regulatory" evidence="11">
    <location>
        <begin position="1014"/>
        <end position="1130"/>
    </location>
</feature>
<dbReference type="NCBIfam" id="TIGR00229">
    <property type="entry name" value="sensory_box"/>
    <property type="match status" value="3"/>
</dbReference>
<dbReference type="InterPro" id="IPR001610">
    <property type="entry name" value="PAC"/>
</dbReference>
<dbReference type="Gene3D" id="3.30.450.20">
    <property type="entry name" value="PAS domain"/>
    <property type="match status" value="3"/>
</dbReference>
<dbReference type="CDD" id="cd00130">
    <property type="entry name" value="PAS"/>
    <property type="match status" value="2"/>
</dbReference>
<sequence>MTLFRPGKNQTTVFVAALALSASGVLILARAASHLPILKDSLLFRFILCWIVAQLALLIIALFSIRSSKKQRQAESQLQQIAQLQKSILDSAGPMIMATDLDGRLLIFNPAAERMLGYTEAEVCGKLQSHELFSPGEMERVGKQIARRPASAQQASDSPRSILSSYVQYVSNFPPSRVRGIEMQYRRKDGSIFPAMVYLGAVRSPEGDIRGLVAVSMDLSSTKRAEQALRESEDRYRDLFESSIEMIATLSPRGRYLYVNPAWQGLFGINTEGFQSFMSFESPFPAGVQAEAAALFRRALNGENVDNVLLHLQDTDGRSVEVEASLSCRYTDGRPVSVRCIFRDVTQQNLRERRLRMQLHVNQMIGESTSADETLPKVLAALCAPLECDLANLWVVDEAAELIRYQYGWSAPGRNYEEFTRESNFRVFSRGQGLPGTVWAMGKFKWIEELRDEPAFHRRYAARLDGLTTGWAVPVRAINQVIAVVEFFSRQRQQEDLEMMASVETVCASIGQFMARSAQEGRVRELNRQKEFILNSVGDGIFGANPESDVDFVNPAAAEMLGAPPADLIGKSIHTIIHQGSDACGDQCRLRRALLMHENTTGQDVFARRNGTTFPVEFAVTPMLEQGVVVGSVLSFRDISQRYALDRMKDEFISTVSHELRTPLTSIRGALGLLSHGLLGDMSEKASNLLRIAVSNSDRLVRLINDILDLERMQSGRAPLAFRACSVNELARHVVDAMQPMADAAGVKLVVEAEPVIVEADSDRLMQVLTNLLSNAIKFSPMDSTIRVLVVHANEGASLSVIDSGRGIPVDKLESIFDRFHQVDASDSRQKGGTGLGLAICRTIVQQHGGRIWAERNPDQGSTFRVMLPDRSRLESSSDVSLLPPASITTETVLVCEPDVQARRTLVEGLRRQDYRILEAENREQAMQLAHRFPPQAILLGVSNHPRNGLETLQALKEDSRTARIPIVVLSLLSPAEKSKVAETADVWLPLPIDEALLLTELARLLKRSGEQASVLLVEDDEDLARVIIATFERAGVGIHYAPRLWRAKELCHEVRPSLIILDLALPDGHGLELVDWLRTQTELRHLPLVVYSAREVSAIEQEQLKLGHTEFLTKAKVQPEEVEALVFTMLRRYDVADAATNRR</sequence>
<dbReference type="CDD" id="cd16922">
    <property type="entry name" value="HATPase_EvgS-ArcB-TorS-like"/>
    <property type="match status" value="1"/>
</dbReference>
<evidence type="ECO:0000256" key="1">
    <source>
        <dbReference type="ARBA" id="ARBA00000085"/>
    </source>
</evidence>
<evidence type="ECO:0000256" key="2">
    <source>
        <dbReference type="ARBA" id="ARBA00012438"/>
    </source>
</evidence>
<dbReference type="SMART" id="SM00448">
    <property type="entry name" value="REC"/>
    <property type="match status" value="2"/>
</dbReference>
<dbReference type="PANTHER" id="PTHR43547:SF2">
    <property type="entry name" value="HYBRID SIGNAL TRANSDUCTION HISTIDINE KINASE C"/>
    <property type="match status" value="1"/>
</dbReference>
<dbReference type="InterPro" id="IPR000700">
    <property type="entry name" value="PAS-assoc_C"/>
</dbReference>
<dbReference type="SMART" id="SM00387">
    <property type="entry name" value="HATPase_c"/>
    <property type="match status" value="1"/>
</dbReference>
<dbReference type="SMART" id="SM00086">
    <property type="entry name" value="PAC"/>
    <property type="match status" value="3"/>
</dbReference>
<feature type="transmembrane region" description="Helical" evidence="9">
    <location>
        <begin position="43"/>
        <end position="65"/>
    </location>
</feature>